<dbReference type="OrthoDB" id="19537at10239"/>
<dbReference type="EMBL" id="LT714109">
    <property type="protein sequence ID" value="SIU02711.1"/>
    <property type="molecule type" value="Genomic_DNA"/>
</dbReference>
<dbReference type="Proteomes" id="UP000241439">
    <property type="component" value="Segment"/>
</dbReference>
<proteinExistence type="predicted"/>
<gene>
    <name evidence="1" type="ORF">BTP1_047</name>
</gene>
<accession>A0A1R3Y5V7</accession>
<evidence type="ECO:0000313" key="2">
    <source>
        <dbReference type="Proteomes" id="UP000241439"/>
    </source>
</evidence>
<keyword evidence="2" id="KW-1185">Reference proteome</keyword>
<name>A0A1R3Y5V7_9CAUD</name>
<organism evidence="1 2">
    <name type="scientific">Lederbergvirus BTP1</name>
    <dbReference type="NCBI Taxonomy" id="1934252"/>
    <lineage>
        <taxon>Viruses</taxon>
        <taxon>Duplodnaviria</taxon>
        <taxon>Heunggongvirae</taxon>
        <taxon>Uroviricota</taxon>
        <taxon>Caudoviricetes</taxon>
        <taxon>Lederbergvirus</taxon>
    </lineage>
</organism>
<reference evidence="1" key="1">
    <citation type="submission" date="2017-01" db="EMBL/GenBank/DDBJ databases">
        <authorList>
            <person name="Owen V S."/>
        </authorList>
    </citation>
    <scope>NUCLEOTIDE SEQUENCE</scope>
</reference>
<dbReference type="Pfam" id="PF26207">
    <property type="entry name" value="Phage_phiTE_015"/>
    <property type="match status" value="1"/>
</dbReference>
<sequence length="102" mass="12083">MMERNMDESRKQREEFEKWWDEEGWDKKLSNVQGVMFNRIKTGMFTAWIASREAIKIELLDINQYLAELENKTLSLDFRRLAENVRAGDITTIRAAGIKVKE</sequence>
<evidence type="ECO:0000313" key="1">
    <source>
        <dbReference type="EMBL" id="SIU02711.1"/>
    </source>
</evidence>
<protein>
    <submittedName>
        <fullName evidence="1">Uncharacterized protein</fullName>
    </submittedName>
</protein>
<dbReference type="InterPro" id="IPR058601">
    <property type="entry name" value="Phage_phiTE_015-like"/>
</dbReference>